<accession>A0A6J4QHU6</accession>
<evidence type="ECO:0000313" key="2">
    <source>
        <dbReference type="EMBL" id="CAA9440304.1"/>
    </source>
</evidence>
<proteinExistence type="predicted"/>
<gene>
    <name evidence="2" type="ORF">AVDCRST_MAG55-3378</name>
</gene>
<protein>
    <submittedName>
        <fullName evidence="2">Uncharacterized protein</fullName>
    </submittedName>
</protein>
<feature type="non-terminal residue" evidence="2">
    <location>
        <position position="1"/>
    </location>
</feature>
<feature type="compositionally biased region" description="Basic and acidic residues" evidence="1">
    <location>
        <begin position="84"/>
        <end position="98"/>
    </location>
</feature>
<reference evidence="2" key="1">
    <citation type="submission" date="2020-02" db="EMBL/GenBank/DDBJ databases">
        <authorList>
            <person name="Meier V. D."/>
        </authorList>
    </citation>
    <scope>NUCLEOTIDE SEQUENCE</scope>
    <source>
        <strain evidence="2">AVDCRST_MAG55</strain>
    </source>
</reference>
<feature type="non-terminal residue" evidence="2">
    <location>
        <position position="123"/>
    </location>
</feature>
<sequence length="123" mass="13630">GVCDPDRPRLYFRLSRYPRERKDALGSNSKNPRRRRLLGAAGRDRGSRPRRPGRPSHHRVGGRWQQYGRVLGIPRNPPGARRRQPPDQGRRHPGRGEPRAGLQSPRSTGGEQAAGAGVPAAPL</sequence>
<feature type="region of interest" description="Disordered" evidence="1">
    <location>
        <begin position="14"/>
        <end position="123"/>
    </location>
</feature>
<dbReference type="AlphaFoldDB" id="A0A6J4QHU6"/>
<evidence type="ECO:0000256" key="1">
    <source>
        <dbReference type="SAM" id="MobiDB-lite"/>
    </source>
</evidence>
<feature type="compositionally biased region" description="Basic residues" evidence="1">
    <location>
        <begin position="48"/>
        <end position="61"/>
    </location>
</feature>
<dbReference type="EMBL" id="CADCUZ010000171">
    <property type="protein sequence ID" value="CAA9440304.1"/>
    <property type="molecule type" value="Genomic_DNA"/>
</dbReference>
<name>A0A6J4QHU6_9ACTN</name>
<organism evidence="2">
    <name type="scientific">uncultured Rubrobacteraceae bacterium</name>
    <dbReference type="NCBI Taxonomy" id="349277"/>
    <lineage>
        <taxon>Bacteria</taxon>
        <taxon>Bacillati</taxon>
        <taxon>Actinomycetota</taxon>
        <taxon>Rubrobacteria</taxon>
        <taxon>Rubrobacterales</taxon>
        <taxon>Rubrobacteraceae</taxon>
        <taxon>environmental samples</taxon>
    </lineage>
</organism>